<organism evidence="11 12">
    <name type="scientific">Ancylostoma ceylanicum</name>
    <dbReference type="NCBI Taxonomy" id="53326"/>
    <lineage>
        <taxon>Eukaryota</taxon>
        <taxon>Metazoa</taxon>
        <taxon>Ecdysozoa</taxon>
        <taxon>Nematoda</taxon>
        <taxon>Chromadorea</taxon>
        <taxon>Rhabditida</taxon>
        <taxon>Rhabditina</taxon>
        <taxon>Rhabditomorpha</taxon>
        <taxon>Strongyloidea</taxon>
        <taxon>Ancylostomatidae</taxon>
        <taxon>Ancylostomatinae</taxon>
        <taxon>Ancylostoma</taxon>
    </lineage>
</organism>
<evidence type="ECO:0000256" key="4">
    <source>
        <dbReference type="ARBA" id="ARBA00022792"/>
    </source>
</evidence>
<comment type="subcellular location">
    <subcellularLocation>
        <location evidence="1">Mitochondrion inner membrane</location>
        <topology evidence="1">Multi-pass membrane protein</topology>
    </subcellularLocation>
</comment>
<gene>
    <name evidence="11" type="primary">Acey_s0148.g2628</name>
    <name evidence="11" type="ORF">Y032_0148g2628</name>
</gene>
<dbReference type="OrthoDB" id="2382881at2759"/>
<protein>
    <recommendedName>
        <fullName evidence="13">Mitochondrial carrier protein</fullName>
    </recommendedName>
</protein>
<dbReference type="Pfam" id="PF00153">
    <property type="entry name" value="Mito_carr"/>
    <property type="match status" value="1"/>
</dbReference>
<dbReference type="GO" id="GO:0005743">
    <property type="term" value="C:mitochondrial inner membrane"/>
    <property type="evidence" value="ECO:0007669"/>
    <property type="project" value="UniProtKB-SubCell"/>
</dbReference>
<evidence type="ECO:0000256" key="9">
    <source>
        <dbReference type="RuleBase" id="RU000488"/>
    </source>
</evidence>
<accession>A0A016T0Y6</accession>
<evidence type="ECO:0000313" key="11">
    <source>
        <dbReference type="EMBL" id="EYB96608.1"/>
    </source>
</evidence>
<dbReference type="EMBL" id="JARK01001484">
    <property type="protein sequence ID" value="EYB96608.1"/>
    <property type="molecule type" value="Genomic_DNA"/>
</dbReference>
<dbReference type="GO" id="GO:0005313">
    <property type="term" value="F:L-glutamate transmembrane transporter activity"/>
    <property type="evidence" value="ECO:0007669"/>
    <property type="project" value="TreeGrafter"/>
</dbReference>
<evidence type="ECO:0000313" key="12">
    <source>
        <dbReference type="Proteomes" id="UP000024635"/>
    </source>
</evidence>
<evidence type="ECO:0008006" key="13">
    <source>
        <dbReference type="Google" id="ProtNLM"/>
    </source>
</evidence>
<dbReference type="InterPro" id="IPR051028">
    <property type="entry name" value="Mito_Solute_Carrier"/>
</dbReference>
<dbReference type="Gene3D" id="1.50.40.10">
    <property type="entry name" value="Mitochondrial carrier domain"/>
    <property type="match status" value="1"/>
</dbReference>
<keyword evidence="6" id="KW-0496">Mitochondrion</keyword>
<proteinExistence type="inferred from homology"/>
<dbReference type="InterPro" id="IPR018108">
    <property type="entry name" value="MCP_transmembrane"/>
</dbReference>
<dbReference type="PROSITE" id="PS50920">
    <property type="entry name" value="SOLCAR"/>
    <property type="match status" value="1"/>
</dbReference>
<comment type="similarity">
    <text evidence="2 9">Belongs to the mitochondrial carrier (TC 2.A.29) family.</text>
</comment>
<feature type="transmembrane region" description="Helical" evidence="10">
    <location>
        <begin position="12"/>
        <end position="32"/>
    </location>
</feature>
<keyword evidence="12" id="KW-1185">Reference proteome</keyword>
<evidence type="ECO:0000256" key="3">
    <source>
        <dbReference type="ARBA" id="ARBA00022692"/>
    </source>
</evidence>
<evidence type="ECO:0000256" key="7">
    <source>
        <dbReference type="ARBA" id="ARBA00023136"/>
    </source>
</evidence>
<dbReference type="InterPro" id="IPR023395">
    <property type="entry name" value="MCP_dom_sf"/>
</dbReference>
<reference evidence="12" key="1">
    <citation type="journal article" date="2015" name="Nat. Genet.">
        <title>The genome and transcriptome of the zoonotic hookworm Ancylostoma ceylanicum identify infection-specific gene families.</title>
        <authorList>
            <person name="Schwarz E.M."/>
            <person name="Hu Y."/>
            <person name="Antoshechkin I."/>
            <person name="Miller M.M."/>
            <person name="Sternberg P.W."/>
            <person name="Aroian R.V."/>
        </authorList>
    </citation>
    <scope>NUCLEOTIDE SEQUENCE</scope>
    <source>
        <strain evidence="12">HY135</strain>
    </source>
</reference>
<evidence type="ECO:0000256" key="2">
    <source>
        <dbReference type="ARBA" id="ARBA00006375"/>
    </source>
</evidence>
<keyword evidence="3 8" id="KW-0812">Transmembrane</keyword>
<dbReference type="AlphaFoldDB" id="A0A016T0Y6"/>
<dbReference type="Proteomes" id="UP000024635">
    <property type="component" value="Unassembled WGS sequence"/>
</dbReference>
<feature type="repeat" description="Solcar" evidence="8">
    <location>
        <begin position="32"/>
        <end position="78"/>
    </location>
</feature>
<evidence type="ECO:0000256" key="5">
    <source>
        <dbReference type="ARBA" id="ARBA00022989"/>
    </source>
</evidence>
<evidence type="ECO:0000256" key="10">
    <source>
        <dbReference type="SAM" id="Phobius"/>
    </source>
</evidence>
<keyword evidence="4" id="KW-0999">Mitochondrion inner membrane</keyword>
<keyword evidence="7 8" id="KW-0472">Membrane</keyword>
<evidence type="ECO:0000256" key="6">
    <source>
        <dbReference type="ARBA" id="ARBA00023128"/>
    </source>
</evidence>
<feature type="transmembrane region" description="Helical" evidence="10">
    <location>
        <begin position="38"/>
        <end position="58"/>
    </location>
</feature>
<evidence type="ECO:0000256" key="1">
    <source>
        <dbReference type="ARBA" id="ARBA00004448"/>
    </source>
</evidence>
<evidence type="ECO:0000256" key="8">
    <source>
        <dbReference type="PROSITE-ProRule" id="PRU00282"/>
    </source>
</evidence>
<keyword evidence="5 10" id="KW-1133">Transmembrane helix</keyword>
<dbReference type="PANTHER" id="PTHR45678">
    <property type="entry name" value="MITOCHONDRIAL 2-OXODICARBOXYLATE CARRIER 1-RELATED"/>
    <property type="match status" value="1"/>
</dbReference>
<dbReference type="SUPFAM" id="SSF103506">
    <property type="entry name" value="Mitochondrial carrier"/>
    <property type="match status" value="1"/>
</dbReference>
<keyword evidence="9" id="KW-0813">Transport</keyword>
<sequence length="78" mass="8532">MPFSDRHGRAGVFVSPCFPLITCLICYSGRCLRYVPKIMNGGLAGIVGVTCVFPIDLVKTRLQNQPILANGEVQYKGM</sequence>
<dbReference type="GO" id="GO:0015183">
    <property type="term" value="F:L-aspartate transmembrane transporter activity"/>
    <property type="evidence" value="ECO:0007669"/>
    <property type="project" value="TreeGrafter"/>
</dbReference>
<dbReference type="PANTHER" id="PTHR45678:SF5">
    <property type="entry name" value="AT03939P-RELATED"/>
    <property type="match status" value="1"/>
</dbReference>
<comment type="caution">
    <text evidence="11">The sequence shown here is derived from an EMBL/GenBank/DDBJ whole genome shotgun (WGS) entry which is preliminary data.</text>
</comment>
<name>A0A016T0Y6_9BILA</name>
<dbReference type="GO" id="GO:0043490">
    <property type="term" value="P:malate-aspartate shuttle"/>
    <property type="evidence" value="ECO:0007669"/>
    <property type="project" value="TreeGrafter"/>
</dbReference>